<gene>
    <name evidence="2" type="ORF">SAMN06264365_11142</name>
</gene>
<evidence type="ECO:0000313" key="2">
    <source>
        <dbReference type="EMBL" id="SNS16470.1"/>
    </source>
</evidence>
<dbReference type="Proteomes" id="UP000198415">
    <property type="component" value="Unassembled WGS sequence"/>
</dbReference>
<name>A0A239C8N8_9ACTN</name>
<dbReference type="PANTHER" id="PTHR11748">
    <property type="entry name" value="D-LACTATE DEHYDROGENASE"/>
    <property type="match status" value="1"/>
</dbReference>
<evidence type="ECO:0000313" key="3">
    <source>
        <dbReference type="Proteomes" id="UP000198415"/>
    </source>
</evidence>
<feature type="domain" description="FAD-binding PCMH-type" evidence="1">
    <location>
        <begin position="27"/>
        <end position="193"/>
    </location>
</feature>
<sequence length="375" mass="38494">MTDSLLDALVDICGPDFARPARSVDQVGGRRAGYVAVPATGRAAAATLRLAAERGLSVRARGSGSKIDWGTPPAGLDIIVDTGRLNGMWNHHGPTAVVAAGTPVSAVQAALALQGRRLAVDPPSPTATIGGMLAVNEAGPLAHRFGSPADQTQAVTYAEASGAEWESDGEDGRPGIAEIEGVITSAVLRVHPLPSARRWVGRAVTTPAGVAELVEQAVAQDLEPSAIEVDLPGVAEGTVAVLLEGDAESVTGRSAKLAQVWGAEAVLAEQGPPWWGRYPFGSGDVAVRISVRPEGLRPVTYALRDLCGAPVPLRGSAGLGVVHAVLPSGLPAWRVTEIVGGVEQVLLARGGKIVLVSAPEGLAAQLEMAEPRDLF</sequence>
<dbReference type="SUPFAM" id="SSF56176">
    <property type="entry name" value="FAD-binding/transporter-associated domain-like"/>
    <property type="match status" value="1"/>
</dbReference>
<dbReference type="Gene3D" id="3.30.465.10">
    <property type="match status" value="1"/>
</dbReference>
<organism evidence="2 3">
    <name type="scientific">Actinoplanes regularis</name>
    <dbReference type="NCBI Taxonomy" id="52697"/>
    <lineage>
        <taxon>Bacteria</taxon>
        <taxon>Bacillati</taxon>
        <taxon>Actinomycetota</taxon>
        <taxon>Actinomycetes</taxon>
        <taxon>Micromonosporales</taxon>
        <taxon>Micromonosporaceae</taxon>
        <taxon>Actinoplanes</taxon>
    </lineage>
</organism>
<dbReference type="PANTHER" id="PTHR11748:SF103">
    <property type="entry name" value="GLYCOLATE OXIDASE SUBUNIT GLCE"/>
    <property type="match status" value="1"/>
</dbReference>
<dbReference type="InterPro" id="IPR006094">
    <property type="entry name" value="Oxid_FAD_bind_N"/>
</dbReference>
<evidence type="ECO:0000259" key="1">
    <source>
        <dbReference type="PROSITE" id="PS51387"/>
    </source>
</evidence>
<keyword evidence="3" id="KW-1185">Reference proteome</keyword>
<dbReference type="EMBL" id="FZNR01000011">
    <property type="protein sequence ID" value="SNS16470.1"/>
    <property type="molecule type" value="Genomic_DNA"/>
</dbReference>
<dbReference type="OrthoDB" id="9811557at2"/>
<dbReference type="Pfam" id="PF01565">
    <property type="entry name" value="FAD_binding_4"/>
    <property type="match status" value="1"/>
</dbReference>
<proteinExistence type="predicted"/>
<dbReference type="InterPro" id="IPR036318">
    <property type="entry name" value="FAD-bd_PCMH-like_sf"/>
</dbReference>
<dbReference type="PROSITE" id="PS51387">
    <property type="entry name" value="FAD_PCMH"/>
    <property type="match status" value="1"/>
</dbReference>
<reference evidence="2 3" key="1">
    <citation type="submission" date="2017-06" db="EMBL/GenBank/DDBJ databases">
        <authorList>
            <person name="Kim H.J."/>
            <person name="Triplett B.A."/>
        </authorList>
    </citation>
    <scope>NUCLEOTIDE SEQUENCE [LARGE SCALE GENOMIC DNA]</scope>
    <source>
        <strain evidence="2 3">DSM 43151</strain>
    </source>
</reference>
<accession>A0A239C8N8</accession>
<dbReference type="GO" id="GO:0071949">
    <property type="term" value="F:FAD binding"/>
    <property type="evidence" value="ECO:0007669"/>
    <property type="project" value="InterPro"/>
</dbReference>
<dbReference type="InterPro" id="IPR016166">
    <property type="entry name" value="FAD-bd_PCMH"/>
</dbReference>
<protein>
    <submittedName>
        <fullName evidence="2">Glycolate oxidase FAD binding subunit</fullName>
    </submittedName>
</protein>
<dbReference type="AlphaFoldDB" id="A0A239C8N8"/>
<dbReference type="InterPro" id="IPR016169">
    <property type="entry name" value="FAD-bd_PCMH_sub2"/>
</dbReference>
<dbReference type="RefSeq" id="WP_089295898.1">
    <property type="nucleotide sequence ID" value="NZ_BOMU01000132.1"/>
</dbReference>